<organism evidence="2 3">
    <name type="scientific">Streptomyces heliomycini</name>
    <dbReference type="NCBI Taxonomy" id="284032"/>
    <lineage>
        <taxon>Bacteria</taxon>
        <taxon>Bacillati</taxon>
        <taxon>Actinomycetota</taxon>
        <taxon>Actinomycetes</taxon>
        <taxon>Kitasatosporales</taxon>
        <taxon>Streptomycetaceae</taxon>
        <taxon>Streptomyces</taxon>
    </lineage>
</organism>
<dbReference type="EMBL" id="JBHMDI010000002">
    <property type="protein sequence ID" value="MFB9346152.1"/>
    <property type="molecule type" value="Genomic_DNA"/>
</dbReference>
<accession>A0ABV5L1W2</accession>
<dbReference type="Pfam" id="PF01381">
    <property type="entry name" value="HTH_3"/>
    <property type="match status" value="1"/>
</dbReference>
<evidence type="ECO:0000313" key="2">
    <source>
        <dbReference type="EMBL" id="MFB9346152.1"/>
    </source>
</evidence>
<evidence type="ECO:0000313" key="3">
    <source>
        <dbReference type="Proteomes" id="UP001589753"/>
    </source>
</evidence>
<dbReference type="SMART" id="SM00530">
    <property type="entry name" value="HTH_XRE"/>
    <property type="match status" value="1"/>
</dbReference>
<evidence type="ECO:0000259" key="1">
    <source>
        <dbReference type="PROSITE" id="PS50943"/>
    </source>
</evidence>
<protein>
    <submittedName>
        <fullName evidence="2">Helix-turn-helix domain-containing protein</fullName>
    </submittedName>
</protein>
<dbReference type="Proteomes" id="UP001589753">
    <property type="component" value="Unassembled WGS sequence"/>
</dbReference>
<dbReference type="SUPFAM" id="SSF47413">
    <property type="entry name" value="lambda repressor-like DNA-binding domains"/>
    <property type="match status" value="1"/>
</dbReference>
<proteinExistence type="predicted"/>
<sequence length="64" mass="7259">MQVQYDAVRFKEARNAQGWSRVRLSKECGVSVRSIESYEQETRIPPAANVERMAKALGLAAEIY</sequence>
<name>A0ABV5L1W2_9ACTN</name>
<dbReference type="InterPro" id="IPR010982">
    <property type="entry name" value="Lambda_DNA-bd_dom_sf"/>
</dbReference>
<dbReference type="InterPro" id="IPR001387">
    <property type="entry name" value="Cro/C1-type_HTH"/>
</dbReference>
<dbReference type="RefSeq" id="WP_380954120.1">
    <property type="nucleotide sequence ID" value="NZ_JBHMDI010000002.1"/>
</dbReference>
<dbReference type="PROSITE" id="PS50943">
    <property type="entry name" value="HTH_CROC1"/>
    <property type="match status" value="1"/>
</dbReference>
<feature type="domain" description="HTH cro/C1-type" evidence="1">
    <location>
        <begin position="10"/>
        <end position="63"/>
    </location>
</feature>
<dbReference type="Gene3D" id="1.10.260.40">
    <property type="entry name" value="lambda repressor-like DNA-binding domains"/>
    <property type="match status" value="1"/>
</dbReference>
<reference evidence="2 3" key="1">
    <citation type="submission" date="2024-09" db="EMBL/GenBank/DDBJ databases">
        <authorList>
            <person name="Sun Q."/>
            <person name="Mori K."/>
        </authorList>
    </citation>
    <scope>NUCLEOTIDE SEQUENCE [LARGE SCALE GENOMIC DNA]</scope>
    <source>
        <strain evidence="2 3">JCM 9767</strain>
    </source>
</reference>
<dbReference type="CDD" id="cd00093">
    <property type="entry name" value="HTH_XRE"/>
    <property type="match status" value="1"/>
</dbReference>
<comment type="caution">
    <text evidence="2">The sequence shown here is derived from an EMBL/GenBank/DDBJ whole genome shotgun (WGS) entry which is preliminary data.</text>
</comment>
<gene>
    <name evidence="2" type="ORF">ACFFUA_01530</name>
</gene>
<keyword evidence="3" id="KW-1185">Reference proteome</keyword>